<reference evidence="3" key="1">
    <citation type="journal article" date="2019" name="Int. J. Syst. Evol. Microbiol.">
        <title>The Global Catalogue of Microorganisms (GCM) 10K type strain sequencing project: providing services to taxonomists for standard genome sequencing and annotation.</title>
        <authorList>
            <consortium name="The Broad Institute Genomics Platform"/>
            <consortium name="The Broad Institute Genome Sequencing Center for Infectious Disease"/>
            <person name="Wu L."/>
            <person name="Ma J."/>
        </authorList>
    </citation>
    <scope>NUCLEOTIDE SEQUENCE [LARGE SCALE GENOMIC DNA]</scope>
    <source>
        <strain evidence="3">JCM 8201</strain>
    </source>
</reference>
<sequence length="264" mass="27876">MTGTLHVQGRPGGVFHYRRGRVVAVRTPGAPGPETLLTRTGRIVPPEGGGRGGEENGVRKVGIAELEVVRMVSAYDAAFAIIAGSVEDCMLRAGDEPQAQEQAPGWGEDPGSLVREALRRADALIALPHAVLPHDDLVAVAAGVDREAEGGTPIRREILLLADGRRTCRDIAYATAHGVYAVAVEVSRMLGDGLLERAVPGEPRLGGAGEGPILPRRPVVEGAVLDPPQALPRRTPGGGGVIPSRTEKRAKNWADFARFRDLAK</sequence>
<dbReference type="EMBL" id="BAAATZ010000007">
    <property type="protein sequence ID" value="GAA2724552.1"/>
    <property type="molecule type" value="Genomic_DNA"/>
</dbReference>
<feature type="region of interest" description="Disordered" evidence="1">
    <location>
        <begin position="227"/>
        <end position="247"/>
    </location>
</feature>
<protein>
    <submittedName>
        <fullName evidence="2">Uncharacterized protein</fullName>
    </submittedName>
</protein>
<dbReference type="Proteomes" id="UP001501842">
    <property type="component" value="Unassembled WGS sequence"/>
</dbReference>
<proteinExistence type="predicted"/>
<evidence type="ECO:0000256" key="1">
    <source>
        <dbReference type="SAM" id="MobiDB-lite"/>
    </source>
</evidence>
<accession>A0ABP6GIX9</accession>
<organism evidence="2 3">
    <name type="scientific">Actinocorallia aurantiaca</name>
    <dbReference type="NCBI Taxonomy" id="46204"/>
    <lineage>
        <taxon>Bacteria</taxon>
        <taxon>Bacillati</taxon>
        <taxon>Actinomycetota</taxon>
        <taxon>Actinomycetes</taxon>
        <taxon>Streptosporangiales</taxon>
        <taxon>Thermomonosporaceae</taxon>
        <taxon>Actinocorallia</taxon>
    </lineage>
</organism>
<keyword evidence="3" id="KW-1185">Reference proteome</keyword>
<evidence type="ECO:0000313" key="2">
    <source>
        <dbReference type="EMBL" id="GAA2724552.1"/>
    </source>
</evidence>
<gene>
    <name evidence="2" type="ORF">GCM10010439_22440</name>
</gene>
<evidence type="ECO:0000313" key="3">
    <source>
        <dbReference type="Proteomes" id="UP001501842"/>
    </source>
</evidence>
<comment type="caution">
    <text evidence="2">The sequence shown here is derived from an EMBL/GenBank/DDBJ whole genome shotgun (WGS) entry which is preliminary data.</text>
</comment>
<feature type="region of interest" description="Disordered" evidence="1">
    <location>
        <begin position="28"/>
        <end position="56"/>
    </location>
</feature>
<name>A0ABP6GIX9_9ACTN</name>